<sequence length="248" mass="26169">MGVIKAAIGDGVLTFMWVFCVSTVGIFTSLISSALGVQALPLAAIFITTVLIFVLVFVFSAIGDVLGGASFNPTATAALYAAGVTPDSLISMAFRFPAQNVNLSLTGSWCCGWCPGNHGGDANTVQTHAWGPSLKVDLHTGAIAEGILTFTISFLVLLVVLKGPKSPVLKTWLLAMATVTLVVSGSAYTGPSMNPANVSIPSLFCIMFPPSTACFAFSFLISCIHLNLIYLLKYVQCCYGATKFIFFR</sequence>
<accession>A0A438EGS3</accession>
<evidence type="ECO:0000256" key="4">
    <source>
        <dbReference type="ARBA" id="ARBA00022737"/>
    </source>
</evidence>
<evidence type="ECO:0000313" key="9">
    <source>
        <dbReference type="EMBL" id="RVW46901.1"/>
    </source>
</evidence>
<dbReference type="SUPFAM" id="SSF81338">
    <property type="entry name" value="Aquaporin-like"/>
    <property type="match status" value="1"/>
</dbReference>
<dbReference type="Proteomes" id="UP000288805">
    <property type="component" value="Unassembled WGS sequence"/>
</dbReference>
<evidence type="ECO:0000256" key="3">
    <source>
        <dbReference type="ARBA" id="ARBA00022692"/>
    </source>
</evidence>
<feature type="transmembrane region" description="Helical" evidence="8">
    <location>
        <begin position="142"/>
        <end position="161"/>
    </location>
</feature>
<keyword evidence="4" id="KW-0677">Repeat</keyword>
<keyword evidence="6 8" id="KW-0472">Membrane</keyword>
<feature type="transmembrane region" description="Helical" evidence="8">
    <location>
        <begin position="42"/>
        <end position="62"/>
    </location>
</feature>
<evidence type="ECO:0000256" key="6">
    <source>
        <dbReference type="ARBA" id="ARBA00023136"/>
    </source>
</evidence>
<evidence type="ECO:0000256" key="7">
    <source>
        <dbReference type="ARBA" id="ARBA00024030"/>
    </source>
</evidence>
<comment type="caution">
    <text evidence="9">The sequence shown here is derived from an EMBL/GenBank/DDBJ whole genome shotgun (WGS) entry which is preliminary data.</text>
</comment>
<gene>
    <name evidence="9" type="primary">SIP1-2_2</name>
    <name evidence="9" type="ORF">CK203_074436</name>
</gene>
<keyword evidence="2" id="KW-0813">Transport</keyword>
<feature type="transmembrane region" description="Helical" evidence="8">
    <location>
        <begin position="12"/>
        <end position="35"/>
    </location>
</feature>
<dbReference type="PANTHER" id="PTHR46739:SF3">
    <property type="entry name" value="AQUAPORIN SIP1-1"/>
    <property type="match status" value="1"/>
</dbReference>
<comment type="subcellular location">
    <subcellularLocation>
        <location evidence="1">Membrane</location>
        <topology evidence="1">Multi-pass membrane protein</topology>
    </subcellularLocation>
</comment>
<evidence type="ECO:0000256" key="2">
    <source>
        <dbReference type="ARBA" id="ARBA00022448"/>
    </source>
</evidence>
<comment type="similarity">
    <text evidence="7">Belongs to the MIP/aquaporin (TC 1.A.8) family. SIP (TC 1.A.8.10) subfamily.</text>
</comment>
<evidence type="ECO:0000256" key="1">
    <source>
        <dbReference type="ARBA" id="ARBA00004141"/>
    </source>
</evidence>
<dbReference type="PANTHER" id="PTHR46739">
    <property type="entry name" value="AQUAPORIN SIP1-1"/>
    <property type="match status" value="1"/>
</dbReference>
<dbReference type="InterPro" id="IPR044222">
    <property type="entry name" value="SIP1-1/2-like"/>
</dbReference>
<evidence type="ECO:0000256" key="5">
    <source>
        <dbReference type="ARBA" id="ARBA00022989"/>
    </source>
</evidence>
<name>A0A438EGS3_VITVI</name>
<dbReference type="Gene3D" id="1.20.1080.10">
    <property type="entry name" value="Glycerol uptake facilitator protein"/>
    <property type="match status" value="1"/>
</dbReference>
<organism evidence="9 10">
    <name type="scientific">Vitis vinifera</name>
    <name type="common">Grape</name>
    <dbReference type="NCBI Taxonomy" id="29760"/>
    <lineage>
        <taxon>Eukaryota</taxon>
        <taxon>Viridiplantae</taxon>
        <taxon>Streptophyta</taxon>
        <taxon>Embryophyta</taxon>
        <taxon>Tracheophyta</taxon>
        <taxon>Spermatophyta</taxon>
        <taxon>Magnoliopsida</taxon>
        <taxon>eudicotyledons</taxon>
        <taxon>Gunneridae</taxon>
        <taxon>Pentapetalae</taxon>
        <taxon>rosids</taxon>
        <taxon>Vitales</taxon>
        <taxon>Vitaceae</taxon>
        <taxon>Viteae</taxon>
        <taxon>Vitis</taxon>
    </lineage>
</organism>
<feature type="transmembrane region" description="Helical" evidence="8">
    <location>
        <begin position="168"/>
        <end position="188"/>
    </location>
</feature>
<evidence type="ECO:0000256" key="8">
    <source>
        <dbReference type="SAM" id="Phobius"/>
    </source>
</evidence>
<keyword evidence="5 8" id="KW-1133">Transmembrane helix</keyword>
<reference evidence="9 10" key="1">
    <citation type="journal article" date="2018" name="PLoS Genet.">
        <title>Population sequencing reveals clonal diversity and ancestral inbreeding in the grapevine cultivar Chardonnay.</title>
        <authorList>
            <person name="Roach M.J."/>
            <person name="Johnson D.L."/>
            <person name="Bohlmann J."/>
            <person name="van Vuuren H.J."/>
            <person name="Jones S.J."/>
            <person name="Pretorius I.S."/>
            <person name="Schmidt S.A."/>
            <person name="Borneman A.R."/>
        </authorList>
    </citation>
    <scope>NUCLEOTIDE SEQUENCE [LARGE SCALE GENOMIC DNA]</scope>
    <source>
        <strain evidence="10">cv. Chardonnay</strain>
        <tissue evidence="9">Leaf</tissue>
    </source>
</reference>
<dbReference type="AlphaFoldDB" id="A0A438EGS3"/>
<dbReference type="PRINTS" id="PR00783">
    <property type="entry name" value="MINTRINSICP"/>
</dbReference>
<dbReference type="GO" id="GO:0016020">
    <property type="term" value="C:membrane"/>
    <property type="evidence" value="ECO:0007669"/>
    <property type="project" value="UniProtKB-SubCell"/>
</dbReference>
<dbReference type="InterPro" id="IPR000425">
    <property type="entry name" value="MIP"/>
</dbReference>
<keyword evidence="3 8" id="KW-0812">Transmembrane</keyword>
<proteinExistence type="inferred from homology"/>
<dbReference type="InterPro" id="IPR023271">
    <property type="entry name" value="Aquaporin-like"/>
</dbReference>
<protein>
    <submittedName>
        <fullName evidence="9">Aquaporin SIP1-2</fullName>
    </submittedName>
</protein>
<dbReference type="EMBL" id="QGNW01001296">
    <property type="protein sequence ID" value="RVW46901.1"/>
    <property type="molecule type" value="Genomic_DNA"/>
</dbReference>
<evidence type="ECO:0000313" key="10">
    <source>
        <dbReference type="Proteomes" id="UP000288805"/>
    </source>
</evidence>
<dbReference type="GO" id="GO:0015250">
    <property type="term" value="F:water channel activity"/>
    <property type="evidence" value="ECO:0007669"/>
    <property type="project" value="InterPro"/>
</dbReference>
<feature type="transmembrane region" description="Helical" evidence="8">
    <location>
        <begin position="200"/>
        <end position="224"/>
    </location>
</feature>